<gene>
    <name evidence="1" type="ORF">V1477_021070</name>
</gene>
<dbReference type="AlphaFoldDB" id="A0ABD2AH24"/>
<comment type="caution">
    <text evidence="1">The sequence shown here is derived from an EMBL/GenBank/DDBJ whole genome shotgun (WGS) entry which is preliminary data.</text>
</comment>
<dbReference type="EMBL" id="JAYRBN010000117">
    <property type="protein sequence ID" value="KAL2719923.1"/>
    <property type="molecule type" value="Genomic_DNA"/>
</dbReference>
<name>A0ABD2AH24_VESMC</name>
<organism evidence="1 2">
    <name type="scientific">Vespula maculifrons</name>
    <name type="common">Eastern yellow jacket</name>
    <name type="synonym">Wasp</name>
    <dbReference type="NCBI Taxonomy" id="7453"/>
    <lineage>
        <taxon>Eukaryota</taxon>
        <taxon>Metazoa</taxon>
        <taxon>Ecdysozoa</taxon>
        <taxon>Arthropoda</taxon>
        <taxon>Hexapoda</taxon>
        <taxon>Insecta</taxon>
        <taxon>Pterygota</taxon>
        <taxon>Neoptera</taxon>
        <taxon>Endopterygota</taxon>
        <taxon>Hymenoptera</taxon>
        <taxon>Apocrita</taxon>
        <taxon>Aculeata</taxon>
        <taxon>Vespoidea</taxon>
        <taxon>Vespidae</taxon>
        <taxon>Vespinae</taxon>
        <taxon>Vespula</taxon>
    </lineage>
</organism>
<sequence>MWRGFIKLGTVVQENRILSKDPNVNGFNARINQLIRFDRDLVIMDVCSTYRERYGKQINGESNSNRQHLLRKI</sequence>
<reference evidence="1 2" key="1">
    <citation type="journal article" date="2024" name="Ann. Entomol. Soc. Am.">
        <title>Genomic analyses of the southern and eastern yellowjacket wasps (Hymenoptera: Vespidae) reveal evolutionary signatures of social life.</title>
        <authorList>
            <person name="Catto M.A."/>
            <person name="Caine P.B."/>
            <person name="Orr S.E."/>
            <person name="Hunt B.G."/>
            <person name="Goodisman M.A.D."/>
        </authorList>
    </citation>
    <scope>NUCLEOTIDE SEQUENCE [LARGE SCALE GENOMIC DNA]</scope>
    <source>
        <strain evidence="1">232</strain>
        <tissue evidence="1">Head and thorax</tissue>
    </source>
</reference>
<evidence type="ECO:0000313" key="1">
    <source>
        <dbReference type="EMBL" id="KAL2719923.1"/>
    </source>
</evidence>
<evidence type="ECO:0000313" key="2">
    <source>
        <dbReference type="Proteomes" id="UP001607303"/>
    </source>
</evidence>
<proteinExistence type="predicted"/>
<dbReference type="Proteomes" id="UP001607303">
    <property type="component" value="Unassembled WGS sequence"/>
</dbReference>
<accession>A0ABD2AH24</accession>
<protein>
    <submittedName>
        <fullName evidence="1">Uncharacterized protein</fullName>
    </submittedName>
</protein>
<keyword evidence="2" id="KW-1185">Reference proteome</keyword>